<dbReference type="InterPro" id="IPR002126">
    <property type="entry name" value="Cadherin-like_dom"/>
</dbReference>
<keyword evidence="11" id="KW-0325">Glycoprotein</keyword>
<dbReference type="PANTHER" id="PTHR24027:SF78">
    <property type="entry name" value="CADHERIN-LIKE PROTEIN 26"/>
    <property type="match status" value="1"/>
</dbReference>
<evidence type="ECO:0000313" key="15">
    <source>
        <dbReference type="Ensembl" id="ENSMMOP00000022767.1"/>
    </source>
</evidence>
<keyword evidence="7" id="KW-0677">Repeat</keyword>
<evidence type="ECO:0000256" key="12">
    <source>
        <dbReference type="PROSITE-ProRule" id="PRU00043"/>
    </source>
</evidence>
<dbReference type="OMA" id="MRSGSHP"/>
<dbReference type="PROSITE" id="PS00232">
    <property type="entry name" value="CADHERIN_1"/>
    <property type="match status" value="1"/>
</dbReference>
<evidence type="ECO:0000256" key="9">
    <source>
        <dbReference type="ARBA" id="ARBA00022889"/>
    </source>
</evidence>
<dbReference type="FunFam" id="2.60.40.60:FF:000011">
    <property type="entry name" value="Cadherin 1"/>
    <property type="match status" value="1"/>
</dbReference>
<evidence type="ECO:0000256" key="1">
    <source>
        <dbReference type="ARBA" id="ARBA00004236"/>
    </source>
</evidence>
<reference evidence="15" key="2">
    <citation type="submission" date="2025-09" db="UniProtKB">
        <authorList>
            <consortium name="Ensembl"/>
        </authorList>
    </citation>
    <scope>IDENTIFICATION</scope>
</reference>
<sequence length="614" mass="69199">PVISSEQVKTLSLSLRTTFLRRYKRRWVLSTIELAEDEPGPFPRELSQMFNDMVGNDHEFRISGRGVNLEPVNLFSIDPDTGIVYVHRSVDRESYERPFHIKFDIYNKTTGAKLDRELSFDVEIIDINDNTPTFSPTQMTADVEENTEAGEKHSPNKYEYTYKIKTYDIIVQAKDHGTPSLSSTAAVTLNIVDKNSHSPMFKEKKVHIFEILLQLLLVLWLSLLTVAVDDLDTPKTPGWRAKYFFIKGNEDGSYKIETDPDTNEGVLSVIKRKDFERTTETTLEIGVENEENLWVCNKKTEHSPDSAIIIINVIDVNDPPEFKQSPIYVYGTEEEQPGEVLLTPEIHDPDSNISQIRFVLLEDPANWMSIDKKTGAITAIKTMDRESPFLNGTDEYKIVIGAIDDGEPEATGTTTVKIHLRDINDNVPTLVNKGVIMCANKVNKVMVAAKDADVAPFSLPFTFSLGGDDKSNGSNKRITQHLYIFHPPGEECGLISQKILTYRNYSVPLEIRDQENMIGHETLEVMVCDCGKKDVCGYKEPLSVRLGALGIALLFVGLLLFLCEYQYLYSSIPPRMDGWMASTSHNLISEEGNQTLIQYNQEGGLSECKVCCVN</sequence>
<dbReference type="InterPro" id="IPR015919">
    <property type="entry name" value="Cadherin-like_sf"/>
</dbReference>
<dbReference type="GO" id="GO:0044331">
    <property type="term" value="P:cell-cell adhesion mediated by cadherin"/>
    <property type="evidence" value="ECO:0007669"/>
    <property type="project" value="TreeGrafter"/>
</dbReference>
<name>A0A3Q4BPL5_MOLML</name>
<dbReference type="Pfam" id="PF00028">
    <property type="entry name" value="Cadherin"/>
    <property type="match status" value="1"/>
</dbReference>
<evidence type="ECO:0000256" key="8">
    <source>
        <dbReference type="ARBA" id="ARBA00022837"/>
    </source>
</evidence>
<dbReference type="FunFam" id="2.60.40.60:FF:000095">
    <property type="entry name" value="Cadherin 13"/>
    <property type="match status" value="1"/>
</dbReference>
<keyword evidence="10 13" id="KW-0472">Membrane</keyword>
<keyword evidence="13" id="KW-0812">Transmembrane</keyword>
<organism evidence="15 16">
    <name type="scientific">Mola mola</name>
    <name type="common">Ocean sunfish</name>
    <name type="synonym">Tetraodon mola</name>
    <dbReference type="NCBI Taxonomy" id="94237"/>
    <lineage>
        <taxon>Eukaryota</taxon>
        <taxon>Metazoa</taxon>
        <taxon>Chordata</taxon>
        <taxon>Craniata</taxon>
        <taxon>Vertebrata</taxon>
        <taxon>Euteleostomi</taxon>
        <taxon>Actinopterygii</taxon>
        <taxon>Neopterygii</taxon>
        <taxon>Teleostei</taxon>
        <taxon>Neoteleostei</taxon>
        <taxon>Acanthomorphata</taxon>
        <taxon>Eupercaria</taxon>
        <taxon>Tetraodontiformes</taxon>
        <taxon>Molidae</taxon>
        <taxon>Mola</taxon>
    </lineage>
</organism>
<accession>A0A3Q4BPL5</accession>
<protein>
    <recommendedName>
        <fullName evidence="14">Cadherin domain-containing protein</fullName>
    </recommendedName>
</protein>
<keyword evidence="6" id="KW-0732">Signal</keyword>
<keyword evidence="16" id="KW-1185">Reference proteome</keyword>
<feature type="domain" description="Cadherin" evidence="14">
    <location>
        <begin position="60"/>
        <end position="134"/>
    </location>
</feature>
<dbReference type="GO" id="GO:0007156">
    <property type="term" value="P:homophilic cell adhesion via plasma membrane adhesion molecules"/>
    <property type="evidence" value="ECO:0007669"/>
    <property type="project" value="InterPro"/>
</dbReference>
<comment type="subcellular location">
    <subcellularLocation>
        <location evidence="1">Cell membrane</location>
    </subcellularLocation>
    <subcellularLocation>
        <location evidence="2">Cytoplasm</location>
    </subcellularLocation>
</comment>
<dbReference type="GO" id="GO:0016477">
    <property type="term" value="P:cell migration"/>
    <property type="evidence" value="ECO:0007669"/>
    <property type="project" value="TreeGrafter"/>
</dbReference>
<dbReference type="PRINTS" id="PR00205">
    <property type="entry name" value="CADHERIN"/>
</dbReference>
<evidence type="ECO:0000256" key="4">
    <source>
        <dbReference type="ARBA" id="ARBA00022490"/>
    </source>
</evidence>
<keyword evidence="5" id="KW-0479">Metal-binding</keyword>
<evidence type="ECO:0000256" key="13">
    <source>
        <dbReference type="SAM" id="Phobius"/>
    </source>
</evidence>
<dbReference type="Gene3D" id="2.60.40.60">
    <property type="entry name" value="Cadherins"/>
    <property type="match status" value="5"/>
</dbReference>
<evidence type="ECO:0000313" key="16">
    <source>
        <dbReference type="Proteomes" id="UP000261620"/>
    </source>
</evidence>
<feature type="domain" description="Cadherin" evidence="14">
    <location>
        <begin position="223"/>
        <end position="322"/>
    </location>
</feature>
<keyword evidence="9" id="KW-0130">Cell adhesion</keyword>
<dbReference type="CDD" id="cd11304">
    <property type="entry name" value="Cadherin_repeat"/>
    <property type="match status" value="2"/>
</dbReference>
<evidence type="ECO:0000256" key="3">
    <source>
        <dbReference type="ARBA" id="ARBA00022475"/>
    </source>
</evidence>
<evidence type="ECO:0000256" key="5">
    <source>
        <dbReference type="ARBA" id="ARBA00022723"/>
    </source>
</evidence>
<dbReference type="Ensembl" id="ENSMMOT00000023143.1">
    <property type="protein sequence ID" value="ENSMMOP00000022767.1"/>
    <property type="gene ID" value="ENSMMOG00000017314.1"/>
</dbReference>
<dbReference type="PROSITE" id="PS50268">
    <property type="entry name" value="CADHERIN_2"/>
    <property type="match status" value="4"/>
</dbReference>
<dbReference type="GO" id="GO:0060027">
    <property type="term" value="P:convergent extension involved in gastrulation"/>
    <property type="evidence" value="ECO:0007669"/>
    <property type="project" value="UniProtKB-ARBA"/>
</dbReference>
<evidence type="ECO:0000256" key="7">
    <source>
        <dbReference type="ARBA" id="ARBA00022737"/>
    </source>
</evidence>
<dbReference type="GO" id="GO:0005737">
    <property type="term" value="C:cytoplasm"/>
    <property type="evidence" value="ECO:0007669"/>
    <property type="project" value="UniProtKB-SubCell"/>
</dbReference>
<dbReference type="GO" id="GO:0007043">
    <property type="term" value="P:cell-cell junction assembly"/>
    <property type="evidence" value="ECO:0007669"/>
    <property type="project" value="TreeGrafter"/>
</dbReference>
<dbReference type="GO" id="GO:0016339">
    <property type="term" value="P:calcium-dependent cell-cell adhesion via plasma membrane cell adhesion molecules"/>
    <property type="evidence" value="ECO:0007669"/>
    <property type="project" value="TreeGrafter"/>
</dbReference>
<reference evidence="15" key="1">
    <citation type="submission" date="2025-08" db="UniProtKB">
        <authorList>
            <consortium name="Ensembl"/>
        </authorList>
    </citation>
    <scope>IDENTIFICATION</scope>
</reference>
<evidence type="ECO:0000256" key="10">
    <source>
        <dbReference type="ARBA" id="ARBA00023136"/>
    </source>
</evidence>
<dbReference type="GO" id="GO:0008013">
    <property type="term" value="F:beta-catenin binding"/>
    <property type="evidence" value="ECO:0007669"/>
    <property type="project" value="TreeGrafter"/>
</dbReference>
<evidence type="ECO:0000256" key="11">
    <source>
        <dbReference type="ARBA" id="ARBA00023180"/>
    </source>
</evidence>
<keyword evidence="3" id="KW-1003">Cell membrane</keyword>
<dbReference type="InterPro" id="IPR039808">
    <property type="entry name" value="Cadherin"/>
</dbReference>
<dbReference type="InterPro" id="IPR020894">
    <property type="entry name" value="Cadherin_CS"/>
</dbReference>
<feature type="transmembrane region" description="Helical" evidence="13">
    <location>
        <begin position="546"/>
        <end position="568"/>
    </location>
</feature>
<keyword evidence="8 12" id="KW-0106">Calcium</keyword>
<evidence type="ECO:0000256" key="2">
    <source>
        <dbReference type="ARBA" id="ARBA00004496"/>
    </source>
</evidence>
<dbReference type="FunFam" id="2.60.40.60:FF:000019">
    <property type="entry name" value="Cadherin 2"/>
    <property type="match status" value="1"/>
</dbReference>
<dbReference type="GO" id="GO:0005509">
    <property type="term" value="F:calcium ion binding"/>
    <property type="evidence" value="ECO:0007669"/>
    <property type="project" value="UniProtKB-UniRule"/>
</dbReference>
<evidence type="ECO:0000259" key="14">
    <source>
        <dbReference type="PROSITE" id="PS50268"/>
    </source>
</evidence>
<proteinExistence type="predicted"/>
<dbReference type="GO" id="GO:0000902">
    <property type="term" value="P:cell morphogenesis"/>
    <property type="evidence" value="ECO:0007669"/>
    <property type="project" value="TreeGrafter"/>
</dbReference>
<dbReference type="GO" id="GO:0034332">
    <property type="term" value="P:adherens junction organization"/>
    <property type="evidence" value="ECO:0007669"/>
    <property type="project" value="TreeGrafter"/>
</dbReference>
<evidence type="ECO:0000256" key="6">
    <source>
        <dbReference type="ARBA" id="ARBA00022729"/>
    </source>
</evidence>
<dbReference type="GO" id="GO:0005912">
    <property type="term" value="C:adherens junction"/>
    <property type="evidence" value="ECO:0007669"/>
    <property type="project" value="TreeGrafter"/>
</dbReference>
<feature type="domain" description="Cadherin" evidence="14">
    <location>
        <begin position="143"/>
        <end position="201"/>
    </location>
</feature>
<dbReference type="STRING" id="94237.ENSMMOP00000022767"/>
<dbReference type="Proteomes" id="UP000261620">
    <property type="component" value="Unplaced"/>
</dbReference>
<dbReference type="AlphaFoldDB" id="A0A3Q4BPL5"/>
<keyword evidence="13" id="KW-1133">Transmembrane helix</keyword>
<dbReference type="GO" id="GO:0016342">
    <property type="term" value="C:catenin complex"/>
    <property type="evidence" value="ECO:0007669"/>
    <property type="project" value="TreeGrafter"/>
</dbReference>
<dbReference type="PANTHER" id="PTHR24027">
    <property type="entry name" value="CADHERIN-23"/>
    <property type="match status" value="1"/>
</dbReference>
<feature type="domain" description="Cadherin" evidence="14">
    <location>
        <begin position="323"/>
        <end position="430"/>
    </location>
</feature>
<dbReference type="SMART" id="SM00112">
    <property type="entry name" value="CA"/>
    <property type="match status" value="4"/>
</dbReference>
<dbReference type="GO" id="GO:0045296">
    <property type="term" value="F:cadherin binding"/>
    <property type="evidence" value="ECO:0007669"/>
    <property type="project" value="TreeGrafter"/>
</dbReference>
<keyword evidence="4" id="KW-0963">Cytoplasm</keyword>
<dbReference type="SUPFAM" id="SSF49313">
    <property type="entry name" value="Cadherin-like"/>
    <property type="match status" value="5"/>
</dbReference>